<evidence type="ECO:0000313" key="2">
    <source>
        <dbReference type="Proteomes" id="UP000031829"/>
    </source>
</evidence>
<accession>A0A0B6AQ37</accession>
<dbReference type="AlphaFoldDB" id="A0A0B6AQ37"/>
<protein>
    <submittedName>
        <fullName evidence="1">Inhibitor of sigma-G Gin family protein</fullName>
    </submittedName>
</protein>
<organism evidence="1 2">
    <name type="scientific">Priestia megaterium (strain ATCC 14581 / DSM 32 / CCUG 1817 / JCM 2506 / NBRC 15308 / NCIMB 9376 / NCTC 10342 / NRRL B-14308 / VKM B-512 / Ford 19)</name>
    <name type="common">Bacillus megaterium</name>
    <dbReference type="NCBI Taxonomy" id="1348623"/>
    <lineage>
        <taxon>Bacteria</taxon>
        <taxon>Bacillati</taxon>
        <taxon>Bacillota</taxon>
        <taxon>Bacilli</taxon>
        <taxon>Bacillales</taxon>
        <taxon>Bacillaceae</taxon>
        <taxon>Priestia</taxon>
    </lineage>
</organism>
<dbReference type="EMBL" id="CP009920">
    <property type="protein sequence ID" value="AJI23242.1"/>
    <property type="molecule type" value="Genomic_DNA"/>
</dbReference>
<gene>
    <name evidence="1" type="ORF">BG04_2322</name>
</gene>
<dbReference type="HOGENOM" id="CLU_187385_2_1_9"/>
<dbReference type="GeneID" id="93640391"/>
<reference evidence="1 2" key="1">
    <citation type="journal article" date="2015" name="Genome Announc.">
        <title>Complete genome sequences for 35 biothreat assay-relevant bacillus species.</title>
        <authorList>
            <person name="Johnson S.L."/>
            <person name="Daligault H.E."/>
            <person name="Davenport K.W."/>
            <person name="Jaissle J."/>
            <person name="Frey K.G."/>
            <person name="Ladner J.T."/>
            <person name="Broomall S.M."/>
            <person name="Bishop-Lilly K.A."/>
            <person name="Bruce D.C."/>
            <person name="Gibbons H.S."/>
            <person name="Coyne S.R."/>
            <person name="Lo C.C."/>
            <person name="Meincke L."/>
            <person name="Munk A.C."/>
            <person name="Koroleva G.I."/>
            <person name="Rosenzweig C.N."/>
            <person name="Palacios G.F."/>
            <person name="Redden C.L."/>
            <person name="Minogue T.D."/>
            <person name="Chain P.S."/>
        </authorList>
    </citation>
    <scope>NUCLEOTIDE SEQUENCE [LARGE SCALE GENOMIC DNA]</scope>
    <source>
        <strain evidence="2">ATCC 14581 / DSM 32 / JCM 2506 / NBRC 15308 / NCIMB 9376 / NCTC 10342 / NRRL B-14308 / VKM B-512</strain>
    </source>
</reference>
<sequence length="60" mass="7020">MEKQIKTCSVCHEQHTKGIEVFSSFICQHCEVEIVEVDSSHFRYQLLVNQLKRISGVFSY</sequence>
<name>A0A0B6AQ37_PRIM2</name>
<dbReference type="InterPro" id="IPR019700">
    <property type="entry name" value="Sigma-G_inhibitor_Gin"/>
</dbReference>
<dbReference type="RefSeq" id="WP_080621343.1">
    <property type="nucleotide sequence ID" value="NZ_BCVB01000020.1"/>
</dbReference>
<dbReference type="KEGG" id="bmeg:BG04_2322"/>
<evidence type="ECO:0000313" key="1">
    <source>
        <dbReference type="EMBL" id="AJI23242.1"/>
    </source>
</evidence>
<dbReference type="Proteomes" id="UP000031829">
    <property type="component" value="Chromosome"/>
</dbReference>
<proteinExistence type="predicted"/>
<dbReference type="Pfam" id="PF10764">
    <property type="entry name" value="Gin"/>
    <property type="match status" value="1"/>
</dbReference>